<evidence type="ECO:0000313" key="1">
    <source>
        <dbReference type="EMBL" id="PDX60718.1"/>
    </source>
</evidence>
<name>A0ACC9CY87_9FIRM</name>
<dbReference type="EMBL" id="NMTR01000021">
    <property type="protein sequence ID" value="PDX60718.1"/>
    <property type="molecule type" value="Genomic_DNA"/>
</dbReference>
<evidence type="ECO:0000313" key="2">
    <source>
        <dbReference type="Proteomes" id="UP000220959"/>
    </source>
</evidence>
<sequence>MANRHAAPHRKRKSKRKERPLLGTALVLCFCTLAFVFAGFLWQEALRTSTQVPERQTGSDDDFRPQVGDPPYRVAIDAGHGGSDPGARGVVEEKDVTAATASALLQWLEQDSNYIPLQTRESFDVTATPAERAAAARAQAPQLLLSVHANSAANGSTAAGFECYPSVPGRTWHAESFYFARLLASGMQAAGASLRGRGGVRYIYYLENDQKQLVESTHTEVRAERSFTLLEDVDCPAVLAEQCFVTSAEDVERFGSEEGCRKVARIYYEAVCAYFGTQPLPE</sequence>
<organism evidence="1 2">
    <name type="scientific">Faecalibacterium langellae</name>
    <dbReference type="NCBI Taxonomy" id="3435293"/>
    <lineage>
        <taxon>Bacteria</taxon>
        <taxon>Bacillati</taxon>
        <taxon>Bacillota</taxon>
        <taxon>Clostridia</taxon>
        <taxon>Eubacteriales</taxon>
        <taxon>Oscillospiraceae</taxon>
        <taxon>Faecalibacterium</taxon>
    </lineage>
</organism>
<proteinExistence type="predicted"/>
<dbReference type="Proteomes" id="UP000220959">
    <property type="component" value="Unassembled WGS sequence"/>
</dbReference>
<gene>
    <name evidence="1" type="ORF">CGS49_12145</name>
</gene>
<accession>A0ACC9CY87</accession>
<comment type="caution">
    <text evidence="1">The sequence shown here is derived from an EMBL/GenBank/DDBJ whole genome shotgun (WGS) entry which is preliminary data.</text>
</comment>
<protein>
    <submittedName>
        <fullName evidence="1">N-acetylmuramoyl-L-alanine amidase</fullName>
    </submittedName>
</protein>
<reference evidence="1 2" key="1">
    <citation type="journal article" date="2017" name="Front. Microbiol.">
        <title>New Insights into the Diversity of the Genus Faecalibacterium.</title>
        <authorList>
            <person name="Benevides L."/>
            <person name="Burman S."/>
            <person name="Martin R."/>
            <person name="Robert V."/>
            <person name="Thomas M."/>
            <person name="Miquel S."/>
            <person name="Chain F."/>
            <person name="Sokol H."/>
            <person name="Bermudez-Humaran L.G."/>
            <person name="Morrison M."/>
            <person name="Langella P."/>
            <person name="Azevedo V.A."/>
            <person name="Chatel J.M."/>
            <person name="Soares S."/>
        </authorList>
    </citation>
    <scope>NUCLEOTIDE SEQUENCE [LARGE SCALE GENOMIC DNA]</scope>
    <source>
        <strain evidence="2">CNCM I-4541</strain>
    </source>
</reference>
<keyword evidence="2" id="KW-1185">Reference proteome</keyword>